<keyword evidence="2" id="KW-1185">Reference proteome</keyword>
<sequence length="246" mass="26321">MGGLIAPRRNHPTTQVLARDQAWAGQVIRLATALACVTLSACTTLRIEGLDAKAVDAAFDAEHAHPSVTRAACPRLAGDYAVHGVRQAARGQWIADLADLATVLQWQRWTIPPALADGAPRVRVRDAADAGESPSLHLQAISAAGAPIGDAVALGAPVPPPGMRARACLDGRLLLRTDHDWWNGGETRMNDLLTVAIQPLPEGLEVSVDHRRTVRGGLLFPITTRERASSRTLFERLDPSTAWSPD</sequence>
<dbReference type="Proteomes" id="UP001256588">
    <property type="component" value="Unassembled WGS sequence"/>
</dbReference>
<dbReference type="EMBL" id="JAVDWO010000001">
    <property type="protein sequence ID" value="MDR7191694.1"/>
    <property type="molecule type" value="Genomic_DNA"/>
</dbReference>
<evidence type="ECO:0008006" key="3">
    <source>
        <dbReference type="Google" id="ProtNLM"/>
    </source>
</evidence>
<evidence type="ECO:0000313" key="2">
    <source>
        <dbReference type="Proteomes" id="UP001256588"/>
    </source>
</evidence>
<reference evidence="1 2" key="1">
    <citation type="submission" date="2023-07" db="EMBL/GenBank/DDBJ databases">
        <title>Sorghum-associated microbial communities from plants grown in Nebraska, USA.</title>
        <authorList>
            <person name="Schachtman D."/>
        </authorList>
    </citation>
    <scope>NUCLEOTIDE SEQUENCE [LARGE SCALE GENOMIC DNA]</scope>
    <source>
        <strain evidence="1 2">4099</strain>
    </source>
</reference>
<accession>A0ABU1XSG1</accession>
<name>A0ABU1XSG1_9GAMM</name>
<proteinExistence type="predicted"/>
<organism evidence="1 2">
    <name type="scientific">Luteimonas terrae</name>
    <dbReference type="NCBI Taxonomy" id="1530191"/>
    <lineage>
        <taxon>Bacteria</taxon>
        <taxon>Pseudomonadati</taxon>
        <taxon>Pseudomonadota</taxon>
        <taxon>Gammaproteobacteria</taxon>
        <taxon>Lysobacterales</taxon>
        <taxon>Lysobacteraceae</taxon>
        <taxon>Luteimonas</taxon>
    </lineage>
</organism>
<protein>
    <recommendedName>
        <fullName evidence="3">Lipoprotein</fullName>
    </recommendedName>
</protein>
<dbReference type="RefSeq" id="WP_310232205.1">
    <property type="nucleotide sequence ID" value="NZ_JAVDWO010000001.1"/>
</dbReference>
<evidence type="ECO:0000313" key="1">
    <source>
        <dbReference type="EMBL" id="MDR7191694.1"/>
    </source>
</evidence>
<comment type="caution">
    <text evidence="1">The sequence shown here is derived from an EMBL/GenBank/DDBJ whole genome shotgun (WGS) entry which is preliminary data.</text>
</comment>
<gene>
    <name evidence="1" type="ORF">J2W68_000396</name>
</gene>